<dbReference type="PROSITE" id="PS50181">
    <property type="entry name" value="FBOX"/>
    <property type="match status" value="1"/>
</dbReference>
<evidence type="ECO:0000313" key="2">
    <source>
        <dbReference type="EMBL" id="KZS91004.1"/>
    </source>
</evidence>
<evidence type="ECO:0000259" key="1">
    <source>
        <dbReference type="PROSITE" id="PS50181"/>
    </source>
</evidence>
<sequence length="510" mass="56986">MTLSSMPPEILHNIMESLSVGDIVRAAQSCSYLRAFVRSNKLPLANAYNSAYTLYLPLGSNTENMSSELLYENAAKSMAISIRLGKSINCSPLEPRRSITYSLEPLHTTWDETYRTVFFVRDKILAFHNLDGLFVLLLGPSGEIEEHTRTQLDLPGSKYEVAYHLSADEKSLFVVLVSVRAEENVMEVYEMCVAKEGFGAVTTYLDIRLPKSMYACQCVAIRDPYCLVANSYSFFLVDWRAHTGGLYNLSSWKMDWILYDIKTILIHPKEPTLVIFDGGDSDHDLNSGIYVFDVPESLGRPLEDPQAMTSSNCHYSKTRQSLAWKSPFSLQRCSQGKMCPIGFRCLCNSSWILDVMIIGRTSISQGLDSAASIPTDNRALVRVSFDSSDNWTAHVETIDASTVTSSLDNLTSHGNHRLAGSVCSYTFSKLAAQNALRIVFPKFEDGNGNGTGLIQLGVPAELWTTDSASIDEDVLEDAWRFRLIQGPAIFDELTGRLYVRHPRGFQIIQY</sequence>
<dbReference type="Gene3D" id="1.20.1280.50">
    <property type="match status" value="1"/>
</dbReference>
<dbReference type="AlphaFoldDB" id="A0A164RYT1"/>
<dbReference type="Pfam" id="PF00646">
    <property type="entry name" value="F-box"/>
    <property type="match status" value="1"/>
</dbReference>
<reference evidence="2 3" key="1">
    <citation type="journal article" date="2016" name="Mol. Biol. Evol.">
        <title>Comparative Genomics of Early-Diverging Mushroom-Forming Fungi Provides Insights into the Origins of Lignocellulose Decay Capabilities.</title>
        <authorList>
            <person name="Nagy L.G."/>
            <person name="Riley R."/>
            <person name="Tritt A."/>
            <person name="Adam C."/>
            <person name="Daum C."/>
            <person name="Floudas D."/>
            <person name="Sun H."/>
            <person name="Yadav J.S."/>
            <person name="Pangilinan J."/>
            <person name="Larsson K.H."/>
            <person name="Matsuura K."/>
            <person name="Barry K."/>
            <person name="Labutti K."/>
            <person name="Kuo R."/>
            <person name="Ohm R.A."/>
            <person name="Bhattacharya S.S."/>
            <person name="Shirouzu T."/>
            <person name="Yoshinaga Y."/>
            <person name="Martin F.M."/>
            <person name="Grigoriev I.V."/>
            <person name="Hibbett D.S."/>
        </authorList>
    </citation>
    <scope>NUCLEOTIDE SEQUENCE [LARGE SCALE GENOMIC DNA]</scope>
    <source>
        <strain evidence="2 3">HHB9708</strain>
    </source>
</reference>
<dbReference type="InterPro" id="IPR001810">
    <property type="entry name" value="F-box_dom"/>
</dbReference>
<protein>
    <recommendedName>
        <fullName evidence="1">F-box domain-containing protein</fullName>
    </recommendedName>
</protein>
<dbReference type="Proteomes" id="UP000076722">
    <property type="component" value="Unassembled WGS sequence"/>
</dbReference>
<accession>A0A164RYT1</accession>
<dbReference type="EMBL" id="KV419417">
    <property type="protein sequence ID" value="KZS91004.1"/>
    <property type="molecule type" value="Genomic_DNA"/>
</dbReference>
<evidence type="ECO:0000313" key="3">
    <source>
        <dbReference type="Proteomes" id="UP000076722"/>
    </source>
</evidence>
<organism evidence="2 3">
    <name type="scientific">Sistotremastrum niveocremeum HHB9708</name>
    <dbReference type="NCBI Taxonomy" id="1314777"/>
    <lineage>
        <taxon>Eukaryota</taxon>
        <taxon>Fungi</taxon>
        <taxon>Dikarya</taxon>
        <taxon>Basidiomycota</taxon>
        <taxon>Agaricomycotina</taxon>
        <taxon>Agaricomycetes</taxon>
        <taxon>Sistotremastrales</taxon>
        <taxon>Sistotremastraceae</taxon>
        <taxon>Sertulicium</taxon>
        <taxon>Sertulicium niveocremeum</taxon>
    </lineage>
</organism>
<dbReference type="SUPFAM" id="SSF81383">
    <property type="entry name" value="F-box domain"/>
    <property type="match status" value="1"/>
</dbReference>
<dbReference type="InterPro" id="IPR036047">
    <property type="entry name" value="F-box-like_dom_sf"/>
</dbReference>
<keyword evidence="3" id="KW-1185">Reference proteome</keyword>
<feature type="domain" description="F-box" evidence="1">
    <location>
        <begin position="1"/>
        <end position="51"/>
    </location>
</feature>
<dbReference type="CDD" id="cd09917">
    <property type="entry name" value="F-box_SF"/>
    <property type="match status" value="1"/>
</dbReference>
<name>A0A164RYT1_9AGAM</name>
<gene>
    <name evidence="2" type="ORF">SISNIDRAFT_487697</name>
</gene>
<proteinExistence type="predicted"/>